<dbReference type="AlphaFoldDB" id="A0A4P9Y918"/>
<dbReference type="GO" id="GO:0004309">
    <property type="term" value="F:exopolyphosphatase activity"/>
    <property type="evidence" value="ECO:0007669"/>
    <property type="project" value="TreeGrafter"/>
</dbReference>
<dbReference type="PANTHER" id="PTHR12112:SF39">
    <property type="entry name" value="EG:152A3.5 PROTEIN (FBGN0003116_PN PROTEIN)"/>
    <property type="match status" value="1"/>
</dbReference>
<dbReference type="InterPro" id="IPR038763">
    <property type="entry name" value="DHH_sf"/>
</dbReference>
<keyword evidence="3" id="KW-1185">Reference proteome</keyword>
<dbReference type="SUPFAM" id="SSF64182">
    <property type="entry name" value="DHH phosphoesterases"/>
    <property type="match status" value="1"/>
</dbReference>
<dbReference type="OrthoDB" id="374045at2759"/>
<feature type="domain" description="DHHA2" evidence="1">
    <location>
        <begin position="48"/>
        <end position="197"/>
    </location>
</feature>
<dbReference type="Proteomes" id="UP000267251">
    <property type="component" value="Unassembled WGS sequence"/>
</dbReference>
<sequence length="203" mass="23174">MLLDTVNFEDQHGKVQPVDLDSLSWCQSLPTYVEMSEIDGGKNGLQRYMDILTRVKSDVSGLGSRDLLRKDYKEWVVGTGPGLRLGISSVPYSQEKWVIRDGVQELEKAVKAWVTERSLDIHVILTAYTTERSQSFHRELSLYTLSGGDQGLGERLEKETRASLDLSPIRIGEVQWWDQKNVRASRKQVYPILRDLIECSSRM</sequence>
<proteinExistence type="predicted"/>
<dbReference type="InterPro" id="IPR004097">
    <property type="entry name" value="DHHA2"/>
</dbReference>
<accession>A0A4P9Y918</accession>
<reference evidence="3" key="1">
    <citation type="journal article" date="2018" name="Nat. Microbiol.">
        <title>Leveraging single-cell genomics to expand the fungal tree of life.</title>
        <authorList>
            <person name="Ahrendt S.R."/>
            <person name="Quandt C.A."/>
            <person name="Ciobanu D."/>
            <person name="Clum A."/>
            <person name="Salamov A."/>
            <person name="Andreopoulos B."/>
            <person name="Cheng J.F."/>
            <person name="Woyke T."/>
            <person name="Pelin A."/>
            <person name="Henrissat B."/>
            <person name="Reynolds N.K."/>
            <person name="Benny G.L."/>
            <person name="Smith M.E."/>
            <person name="James T.Y."/>
            <person name="Grigoriev I.V."/>
        </authorList>
    </citation>
    <scope>NUCLEOTIDE SEQUENCE [LARGE SCALE GENOMIC DNA]</scope>
</reference>
<gene>
    <name evidence="2" type="ORF">BJ684DRAFT_18739</name>
</gene>
<evidence type="ECO:0000313" key="3">
    <source>
        <dbReference type="Proteomes" id="UP000267251"/>
    </source>
</evidence>
<dbReference type="SMART" id="SM01131">
    <property type="entry name" value="DHHA2"/>
    <property type="match status" value="1"/>
</dbReference>
<name>A0A4P9Y918_9FUNG</name>
<dbReference type="Pfam" id="PF02833">
    <property type="entry name" value="DHHA2"/>
    <property type="match status" value="1"/>
</dbReference>
<protein>
    <submittedName>
        <fullName evidence="2">DHHA2 domain-containing protein</fullName>
    </submittedName>
</protein>
<dbReference type="EMBL" id="KZ987779">
    <property type="protein sequence ID" value="RKP14891.1"/>
    <property type="molecule type" value="Genomic_DNA"/>
</dbReference>
<dbReference type="InterPro" id="IPR038222">
    <property type="entry name" value="DHHA2_dom_sf"/>
</dbReference>
<evidence type="ECO:0000313" key="2">
    <source>
        <dbReference type="EMBL" id="RKP14891.1"/>
    </source>
</evidence>
<dbReference type="PANTHER" id="PTHR12112">
    <property type="entry name" value="BNIP - RELATED"/>
    <property type="match status" value="1"/>
</dbReference>
<organism evidence="2 3">
    <name type="scientific">Piptocephalis cylindrospora</name>
    <dbReference type="NCBI Taxonomy" id="1907219"/>
    <lineage>
        <taxon>Eukaryota</taxon>
        <taxon>Fungi</taxon>
        <taxon>Fungi incertae sedis</taxon>
        <taxon>Zoopagomycota</taxon>
        <taxon>Zoopagomycotina</taxon>
        <taxon>Zoopagomycetes</taxon>
        <taxon>Zoopagales</taxon>
        <taxon>Piptocephalidaceae</taxon>
        <taxon>Piptocephalis</taxon>
    </lineage>
</organism>
<dbReference type="GO" id="GO:0005737">
    <property type="term" value="C:cytoplasm"/>
    <property type="evidence" value="ECO:0007669"/>
    <property type="project" value="InterPro"/>
</dbReference>
<dbReference type="Gene3D" id="3.10.310.20">
    <property type="entry name" value="DHHA2 domain"/>
    <property type="match status" value="1"/>
</dbReference>
<evidence type="ECO:0000259" key="1">
    <source>
        <dbReference type="SMART" id="SM01131"/>
    </source>
</evidence>